<evidence type="ECO:0000313" key="3">
    <source>
        <dbReference type="Proteomes" id="UP000000304"/>
    </source>
</evidence>
<dbReference type="EMBL" id="CM000366">
    <property type="protein sequence ID" value="EDX16861.1"/>
    <property type="molecule type" value="Genomic_DNA"/>
</dbReference>
<organism evidence="2 3">
    <name type="scientific">Drosophila simulans</name>
    <name type="common">Fruit fly</name>
    <dbReference type="NCBI Taxonomy" id="7240"/>
    <lineage>
        <taxon>Eukaryota</taxon>
        <taxon>Metazoa</taxon>
        <taxon>Ecdysozoa</taxon>
        <taxon>Arthropoda</taxon>
        <taxon>Hexapoda</taxon>
        <taxon>Insecta</taxon>
        <taxon>Pterygota</taxon>
        <taxon>Neoptera</taxon>
        <taxon>Endopterygota</taxon>
        <taxon>Diptera</taxon>
        <taxon>Brachycera</taxon>
        <taxon>Muscomorpha</taxon>
        <taxon>Ephydroidea</taxon>
        <taxon>Drosophilidae</taxon>
        <taxon>Drosophila</taxon>
        <taxon>Sophophora</taxon>
    </lineage>
</organism>
<feature type="region of interest" description="Disordered" evidence="1">
    <location>
        <begin position="1"/>
        <end position="60"/>
    </location>
</feature>
<keyword evidence="3" id="KW-1185">Reference proteome</keyword>
<name>B4R307_DROSI</name>
<dbReference type="Proteomes" id="UP000000304">
    <property type="component" value="Chromosome X"/>
</dbReference>
<dbReference type="HOGENOM" id="CLU_1742487_0_0_1"/>
<dbReference type="AlphaFoldDB" id="B4R307"/>
<proteinExistence type="predicted"/>
<evidence type="ECO:0000256" key="1">
    <source>
        <dbReference type="SAM" id="MobiDB-lite"/>
    </source>
</evidence>
<gene>
    <name evidence="2" type="primary">Dsim\GD16415</name>
    <name evidence="2" type="ORF">Dsim_GD16415</name>
</gene>
<protein>
    <submittedName>
        <fullName evidence="2">GD16415</fullName>
    </submittedName>
</protein>
<evidence type="ECO:0000313" key="2">
    <source>
        <dbReference type="EMBL" id="EDX16861.1"/>
    </source>
</evidence>
<sequence>MNEELVQDSGATPVCPCPTHTPGLQKDPDGCEGKGTLGGHPCLEFPEEKPPESLAASEDSLRMTAPSVVRFSTPLPPSPPLQPAKFHRMGSVRIVYFFGLVSSASFSSSTTSTACITSYISTWLFAEDAKAKAETEPTPSACLPPLFAEL</sequence>
<accession>B4R307</accession>
<reference evidence="2 3" key="1">
    <citation type="journal article" date="2007" name="Nature">
        <title>Evolution of genes and genomes on the Drosophila phylogeny.</title>
        <authorList>
            <consortium name="Drosophila 12 Genomes Consortium"/>
            <person name="Clark A.G."/>
            <person name="Eisen M.B."/>
            <person name="Smith D.R."/>
            <person name="Bergman C.M."/>
            <person name="Oliver B."/>
            <person name="Markow T.A."/>
            <person name="Kaufman T.C."/>
            <person name="Kellis M."/>
            <person name="Gelbart W."/>
            <person name="Iyer V.N."/>
            <person name="Pollard D.A."/>
            <person name="Sackton T.B."/>
            <person name="Larracuente A.M."/>
            <person name="Singh N.D."/>
            <person name="Abad J.P."/>
            <person name="Abt D.N."/>
            <person name="Adryan B."/>
            <person name="Aguade M."/>
            <person name="Akashi H."/>
            <person name="Anderson W.W."/>
            <person name="Aquadro C.F."/>
            <person name="Ardell D.H."/>
            <person name="Arguello R."/>
            <person name="Artieri C.G."/>
            <person name="Barbash D.A."/>
            <person name="Barker D."/>
            <person name="Barsanti P."/>
            <person name="Batterham P."/>
            <person name="Batzoglou S."/>
            <person name="Begun D."/>
            <person name="Bhutkar A."/>
            <person name="Blanco E."/>
            <person name="Bosak S.A."/>
            <person name="Bradley R.K."/>
            <person name="Brand A.D."/>
            <person name="Brent M.R."/>
            <person name="Brooks A.N."/>
            <person name="Brown R.H."/>
            <person name="Butlin R.K."/>
            <person name="Caggese C."/>
            <person name="Calvi B.R."/>
            <person name="Bernardo de Carvalho A."/>
            <person name="Caspi A."/>
            <person name="Castrezana S."/>
            <person name="Celniker S.E."/>
            <person name="Chang J.L."/>
            <person name="Chapple C."/>
            <person name="Chatterji S."/>
            <person name="Chinwalla A."/>
            <person name="Civetta A."/>
            <person name="Clifton S.W."/>
            <person name="Comeron J.M."/>
            <person name="Costello J.C."/>
            <person name="Coyne J.A."/>
            <person name="Daub J."/>
            <person name="David R.G."/>
            <person name="Delcher A.L."/>
            <person name="Delehaunty K."/>
            <person name="Do C.B."/>
            <person name="Ebling H."/>
            <person name="Edwards K."/>
            <person name="Eickbush T."/>
            <person name="Evans J.D."/>
            <person name="Filipski A."/>
            <person name="Findeiss S."/>
            <person name="Freyhult E."/>
            <person name="Fulton L."/>
            <person name="Fulton R."/>
            <person name="Garcia A.C."/>
            <person name="Gardiner A."/>
            <person name="Garfield D.A."/>
            <person name="Garvin B.E."/>
            <person name="Gibson G."/>
            <person name="Gilbert D."/>
            <person name="Gnerre S."/>
            <person name="Godfrey J."/>
            <person name="Good R."/>
            <person name="Gotea V."/>
            <person name="Gravely B."/>
            <person name="Greenberg A.J."/>
            <person name="Griffiths-Jones S."/>
            <person name="Gross S."/>
            <person name="Guigo R."/>
            <person name="Gustafson E.A."/>
            <person name="Haerty W."/>
            <person name="Hahn M.W."/>
            <person name="Halligan D.L."/>
            <person name="Halpern A.L."/>
            <person name="Halter G.M."/>
            <person name="Han M.V."/>
            <person name="Heger A."/>
            <person name="Hillier L."/>
            <person name="Hinrichs A.S."/>
            <person name="Holmes I."/>
            <person name="Hoskins R.A."/>
            <person name="Hubisz M.J."/>
            <person name="Hultmark D."/>
            <person name="Huntley M.A."/>
            <person name="Jaffe D.B."/>
            <person name="Jagadeeshan S."/>
            <person name="Jeck W.R."/>
            <person name="Johnson J."/>
            <person name="Jones C.D."/>
            <person name="Jordan W.C."/>
            <person name="Karpen G.H."/>
            <person name="Kataoka E."/>
            <person name="Keightley P.D."/>
            <person name="Kheradpour P."/>
            <person name="Kirkness E.F."/>
            <person name="Koerich L.B."/>
            <person name="Kristiansen K."/>
            <person name="Kudrna D."/>
            <person name="Kulathinal R.J."/>
            <person name="Kumar S."/>
            <person name="Kwok R."/>
            <person name="Lander E."/>
            <person name="Langley C.H."/>
            <person name="Lapoint R."/>
            <person name="Lazzaro B.P."/>
            <person name="Lee S.J."/>
            <person name="Levesque L."/>
            <person name="Li R."/>
            <person name="Lin C.F."/>
            <person name="Lin M.F."/>
            <person name="Lindblad-Toh K."/>
            <person name="Llopart A."/>
            <person name="Long M."/>
            <person name="Low L."/>
            <person name="Lozovsky E."/>
            <person name="Lu J."/>
            <person name="Luo M."/>
            <person name="Machado C.A."/>
            <person name="Makalowski W."/>
            <person name="Marzo M."/>
            <person name="Matsuda M."/>
            <person name="Matzkin L."/>
            <person name="McAllister B."/>
            <person name="McBride C.S."/>
            <person name="McKernan B."/>
            <person name="McKernan K."/>
            <person name="Mendez-Lago M."/>
            <person name="Minx P."/>
            <person name="Mollenhauer M.U."/>
            <person name="Montooth K."/>
            <person name="Mount S.M."/>
            <person name="Mu X."/>
            <person name="Myers E."/>
            <person name="Negre B."/>
            <person name="Newfeld S."/>
            <person name="Nielsen R."/>
            <person name="Noor M.A."/>
            <person name="O'Grady P."/>
            <person name="Pachter L."/>
            <person name="Papaceit M."/>
            <person name="Parisi M.J."/>
            <person name="Parisi M."/>
            <person name="Parts L."/>
            <person name="Pedersen J.S."/>
            <person name="Pesole G."/>
            <person name="Phillippy A.M."/>
            <person name="Ponting C.P."/>
            <person name="Pop M."/>
            <person name="Porcelli D."/>
            <person name="Powell J.R."/>
            <person name="Prohaska S."/>
            <person name="Pruitt K."/>
            <person name="Puig M."/>
            <person name="Quesneville H."/>
            <person name="Ram K.R."/>
            <person name="Rand D."/>
            <person name="Rasmussen M.D."/>
            <person name="Reed L.K."/>
            <person name="Reenan R."/>
            <person name="Reily A."/>
            <person name="Remington K.A."/>
            <person name="Rieger T.T."/>
            <person name="Ritchie M.G."/>
            <person name="Robin C."/>
            <person name="Rogers Y.H."/>
            <person name="Rohde C."/>
            <person name="Rozas J."/>
            <person name="Rubenfield M.J."/>
            <person name="Ruiz A."/>
            <person name="Russo S."/>
            <person name="Salzberg S.L."/>
            <person name="Sanchez-Gracia A."/>
            <person name="Saranga D.J."/>
            <person name="Sato H."/>
            <person name="Schaeffer S.W."/>
            <person name="Schatz M.C."/>
            <person name="Schlenke T."/>
            <person name="Schwartz R."/>
            <person name="Segarra C."/>
            <person name="Singh R.S."/>
            <person name="Sirot L."/>
            <person name="Sirota M."/>
            <person name="Sisneros N.B."/>
            <person name="Smith C.D."/>
            <person name="Smith T.F."/>
            <person name="Spieth J."/>
            <person name="Stage D.E."/>
            <person name="Stark A."/>
            <person name="Stephan W."/>
            <person name="Strausberg R.L."/>
            <person name="Strempel S."/>
            <person name="Sturgill D."/>
            <person name="Sutton G."/>
            <person name="Sutton G.G."/>
            <person name="Tao W."/>
            <person name="Teichmann S."/>
            <person name="Tobari Y.N."/>
            <person name="Tomimura Y."/>
            <person name="Tsolas J.M."/>
            <person name="Valente V.L."/>
            <person name="Venter E."/>
            <person name="Venter J.C."/>
            <person name="Vicario S."/>
            <person name="Vieira F.G."/>
            <person name="Vilella A.J."/>
            <person name="Villasante A."/>
            <person name="Walenz B."/>
            <person name="Wang J."/>
            <person name="Wasserman M."/>
            <person name="Watts T."/>
            <person name="Wilson D."/>
            <person name="Wilson R.K."/>
            <person name="Wing R.A."/>
            <person name="Wolfner M.F."/>
            <person name="Wong A."/>
            <person name="Wong G.K."/>
            <person name="Wu C.I."/>
            <person name="Wu G."/>
            <person name="Yamamoto D."/>
            <person name="Yang H.P."/>
            <person name="Yang S.P."/>
            <person name="Yorke J.A."/>
            <person name="Yoshida K."/>
            <person name="Zdobnov E."/>
            <person name="Zhang P."/>
            <person name="Zhang Y."/>
            <person name="Zimin A.V."/>
            <person name="Baldwin J."/>
            <person name="Abdouelleil A."/>
            <person name="Abdulkadir J."/>
            <person name="Abebe A."/>
            <person name="Abera B."/>
            <person name="Abreu J."/>
            <person name="Acer S.C."/>
            <person name="Aftuck L."/>
            <person name="Alexander A."/>
            <person name="An P."/>
            <person name="Anderson E."/>
            <person name="Anderson S."/>
            <person name="Arachi H."/>
            <person name="Azer M."/>
            <person name="Bachantsang P."/>
            <person name="Barry A."/>
            <person name="Bayul T."/>
            <person name="Berlin A."/>
            <person name="Bessette D."/>
            <person name="Bloom T."/>
            <person name="Blye J."/>
            <person name="Boguslavskiy L."/>
            <person name="Bonnet C."/>
            <person name="Boukhgalter B."/>
            <person name="Bourzgui I."/>
            <person name="Brown A."/>
            <person name="Cahill P."/>
            <person name="Channer S."/>
            <person name="Cheshatsang Y."/>
            <person name="Chuda L."/>
            <person name="Citroen M."/>
            <person name="Collymore A."/>
            <person name="Cooke P."/>
            <person name="Costello M."/>
            <person name="D'Aco K."/>
            <person name="Daza R."/>
            <person name="De Haan G."/>
            <person name="DeGray S."/>
            <person name="DeMaso C."/>
            <person name="Dhargay N."/>
            <person name="Dooley K."/>
            <person name="Dooley E."/>
            <person name="Doricent M."/>
            <person name="Dorje P."/>
            <person name="Dorjee K."/>
            <person name="Dupes A."/>
            <person name="Elong R."/>
            <person name="Falk J."/>
            <person name="Farina A."/>
            <person name="Faro S."/>
            <person name="Ferguson D."/>
            <person name="Fisher S."/>
            <person name="Foley C.D."/>
            <person name="Franke A."/>
            <person name="Friedrich D."/>
            <person name="Gadbois L."/>
            <person name="Gearin G."/>
            <person name="Gearin C.R."/>
            <person name="Giannoukos G."/>
            <person name="Goode T."/>
            <person name="Graham J."/>
            <person name="Grandbois E."/>
            <person name="Grewal S."/>
            <person name="Gyaltsen K."/>
            <person name="Hafez N."/>
            <person name="Hagos B."/>
            <person name="Hall J."/>
            <person name="Henson C."/>
            <person name="Hollinger A."/>
            <person name="Honan T."/>
            <person name="Huard M.D."/>
            <person name="Hughes L."/>
            <person name="Hurhula B."/>
            <person name="Husby M.E."/>
            <person name="Kamat A."/>
            <person name="Kanga B."/>
            <person name="Kashin S."/>
            <person name="Khazanovich D."/>
            <person name="Kisner P."/>
            <person name="Lance K."/>
            <person name="Lara M."/>
            <person name="Lee W."/>
            <person name="Lennon N."/>
            <person name="Letendre F."/>
            <person name="LeVine R."/>
            <person name="Lipovsky A."/>
            <person name="Liu X."/>
            <person name="Liu J."/>
            <person name="Liu S."/>
            <person name="Lokyitsang T."/>
            <person name="Lokyitsang Y."/>
            <person name="Lubonja R."/>
            <person name="Lui A."/>
            <person name="MacDonald P."/>
            <person name="Magnisalis V."/>
            <person name="Maru K."/>
            <person name="Matthews C."/>
            <person name="McCusker W."/>
            <person name="McDonough S."/>
            <person name="Mehta T."/>
            <person name="Meldrim J."/>
            <person name="Meneus L."/>
            <person name="Mihai O."/>
            <person name="Mihalev A."/>
            <person name="Mihova T."/>
            <person name="Mittelman R."/>
            <person name="Mlenga V."/>
            <person name="Montmayeur A."/>
            <person name="Mulrain L."/>
            <person name="Navidi A."/>
            <person name="Naylor J."/>
            <person name="Negash T."/>
            <person name="Nguyen T."/>
            <person name="Nguyen N."/>
            <person name="Nicol R."/>
            <person name="Norbu C."/>
            <person name="Norbu N."/>
            <person name="Novod N."/>
            <person name="O'Neill B."/>
            <person name="Osman S."/>
            <person name="Markiewicz E."/>
            <person name="Oyono O.L."/>
            <person name="Patti C."/>
            <person name="Phunkhang P."/>
            <person name="Pierre F."/>
            <person name="Priest M."/>
            <person name="Raghuraman S."/>
            <person name="Rege F."/>
            <person name="Reyes R."/>
            <person name="Rise C."/>
            <person name="Rogov P."/>
            <person name="Ross K."/>
            <person name="Ryan E."/>
            <person name="Settipalli S."/>
            <person name="Shea T."/>
            <person name="Sherpa N."/>
            <person name="Shi L."/>
            <person name="Shih D."/>
            <person name="Sparrow T."/>
            <person name="Spaulding J."/>
            <person name="Stalker J."/>
            <person name="Stange-Thomann N."/>
            <person name="Stavropoulos S."/>
            <person name="Stone C."/>
            <person name="Strader C."/>
            <person name="Tesfaye S."/>
            <person name="Thomson T."/>
            <person name="Thoulutsang Y."/>
            <person name="Thoulutsang D."/>
            <person name="Topham K."/>
            <person name="Topping I."/>
            <person name="Tsamla T."/>
            <person name="Vassiliev H."/>
            <person name="Vo A."/>
            <person name="Wangchuk T."/>
            <person name="Wangdi T."/>
            <person name="Weiand M."/>
            <person name="Wilkinson J."/>
            <person name="Wilson A."/>
            <person name="Yadav S."/>
            <person name="Young G."/>
            <person name="Yu Q."/>
            <person name="Zembek L."/>
            <person name="Zhong D."/>
            <person name="Zimmer A."/>
            <person name="Zwirko Z."/>
            <person name="Jaffe D.B."/>
            <person name="Alvarez P."/>
            <person name="Brockman W."/>
            <person name="Butler J."/>
            <person name="Chin C."/>
            <person name="Gnerre S."/>
            <person name="Grabherr M."/>
            <person name="Kleber M."/>
            <person name="Mauceli E."/>
            <person name="MacCallum I."/>
        </authorList>
    </citation>
    <scope>NUCLEOTIDE SEQUENCE [LARGE SCALE GENOMIC DNA]</scope>
    <source>
        <strain evidence="3">white501</strain>
    </source>
</reference>